<dbReference type="AlphaFoldDB" id="G7DUV0"/>
<dbReference type="SMART" id="SM00256">
    <property type="entry name" value="FBOX"/>
    <property type="match status" value="1"/>
</dbReference>
<dbReference type="RefSeq" id="XP_014565988.1">
    <property type="nucleotide sequence ID" value="XM_014710502.1"/>
</dbReference>
<dbReference type="Gene3D" id="3.80.10.10">
    <property type="entry name" value="Ribonuclease Inhibitor"/>
    <property type="match status" value="1"/>
</dbReference>
<accession>G7DUV0</accession>
<dbReference type="Pfam" id="PF00646">
    <property type="entry name" value="F-box"/>
    <property type="match status" value="1"/>
</dbReference>
<dbReference type="Proteomes" id="UP000009131">
    <property type="component" value="Unassembled WGS sequence"/>
</dbReference>
<dbReference type="SUPFAM" id="SSF52047">
    <property type="entry name" value="RNI-like"/>
    <property type="match status" value="1"/>
</dbReference>
<protein>
    <recommendedName>
        <fullName evidence="2">F-box domain-containing protein</fullName>
    </recommendedName>
</protein>
<sequence length="613" mass="68696">MLCITANTPNVFSDVDRLLLDARPDQRRRWRTATSIRLSPPRKEVAGRVSFFTCLESAYVQRLRCHSYSSGDRLSAMHQPTIRPMPRSESQFLASFDAPAKRRKLQSAWSKLPTELICAILLELPPVERFRMRLVSKLMHDICTSRAVYPMLAIEDDWRHLSPALVASAHSVTLDAGSPKSWQAFAAQTAILDFRRLHALSLTRLSVTEADIIRAFGSSRNSLIQLDLAGCARIRDADVLAQVFPRVQKLDLNMTSMRHLPDLCFIGAQRWSQLIELNLSGTQISRSELLKWLRSAAYPSQLRYLGLDDLASVVNGEVLGAIPVATSASKLRLVSIRDADAMTLTEIGLFECLWQDIACTQGRSHSLRIQHNCRLHTDDVAGWRRFIAERVGNRFPSNPCAMDNLSDFAHGRAIVYEPGVATPTIVYLAHNDGLLVATAIAEFEIEGGRFHLQYWSATYSLAQISDLCKRKTRRFIDYQRGFAAGSVFVRGIEFDLIPAEQGRARILITPEHDHKASLSLEVRPLSDTAAQPFGVFFLLDQMNDELNELRRNAQRSRAPEPTSGAISSASPKVDKSDPSTPATPSKRSQGMTNEANPRQKPRIQSAYEFEEIE</sequence>
<keyword evidence="4" id="KW-1185">Reference proteome</keyword>
<evidence type="ECO:0000313" key="3">
    <source>
        <dbReference type="EMBL" id="GAA94360.1"/>
    </source>
</evidence>
<dbReference type="InParanoid" id="G7DUV0"/>
<proteinExistence type="predicted"/>
<dbReference type="EMBL" id="BABT02000032">
    <property type="protein sequence ID" value="GAA94360.1"/>
    <property type="molecule type" value="Genomic_DNA"/>
</dbReference>
<dbReference type="InterPro" id="IPR036047">
    <property type="entry name" value="F-box-like_dom_sf"/>
</dbReference>
<dbReference type="InterPro" id="IPR032675">
    <property type="entry name" value="LRR_dom_sf"/>
</dbReference>
<reference evidence="3 4" key="1">
    <citation type="journal article" date="2011" name="J. Gen. Appl. Microbiol.">
        <title>Draft genome sequencing of the enigmatic basidiomycete Mixia osmundae.</title>
        <authorList>
            <person name="Nishida H."/>
            <person name="Nagatsuka Y."/>
            <person name="Sugiyama J."/>
        </authorList>
    </citation>
    <scope>NUCLEOTIDE SEQUENCE [LARGE SCALE GENOMIC DNA]</scope>
    <source>
        <strain evidence="4">CBS 9802 / IAM 14324 / JCM 22182 / KY 12970</strain>
    </source>
</reference>
<feature type="region of interest" description="Disordered" evidence="1">
    <location>
        <begin position="552"/>
        <end position="613"/>
    </location>
</feature>
<gene>
    <name evidence="3" type="primary">Mo01011</name>
    <name evidence="3" type="ORF">E5Q_01011</name>
</gene>
<reference evidence="3 4" key="2">
    <citation type="journal article" date="2012" name="Open Biol.">
        <title>Characteristics of nucleosomes and linker DNA regions on the genome of the basidiomycete Mixia osmundae revealed by mono- and dinucleosome mapping.</title>
        <authorList>
            <person name="Nishida H."/>
            <person name="Kondo S."/>
            <person name="Matsumoto T."/>
            <person name="Suzuki Y."/>
            <person name="Yoshikawa H."/>
            <person name="Taylor T.D."/>
            <person name="Sugiyama J."/>
        </authorList>
    </citation>
    <scope>NUCLEOTIDE SEQUENCE [LARGE SCALE GENOMIC DNA]</scope>
    <source>
        <strain evidence="4">CBS 9802 / IAM 14324 / JCM 22182 / KY 12970</strain>
    </source>
</reference>
<feature type="domain" description="F-box" evidence="2">
    <location>
        <begin position="106"/>
        <end position="152"/>
    </location>
</feature>
<dbReference type="InterPro" id="IPR001810">
    <property type="entry name" value="F-box_dom"/>
</dbReference>
<name>G7DUV0_MIXOS</name>
<feature type="compositionally biased region" description="Polar residues" evidence="1">
    <location>
        <begin position="578"/>
        <end position="596"/>
    </location>
</feature>
<evidence type="ECO:0000259" key="2">
    <source>
        <dbReference type="PROSITE" id="PS50181"/>
    </source>
</evidence>
<dbReference type="CDD" id="cd09917">
    <property type="entry name" value="F-box_SF"/>
    <property type="match status" value="1"/>
</dbReference>
<evidence type="ECO:0000313" key="4">
    <source>
        <dbReference type="Proteomes" id="UP000009131"/>
    </source>
</evidence>
<dbReference type="HOGENOM" id="CLU_445556_0_0_1"/>
<evidence type="ECO:0000256" key="1">
    <source>
        <dbReference type="SAM" id="MobiDB-lite"/>
    </source>
</evidence>
<comment type="caution">
    <text evidence="3">The sequence shown here is derived from an EMBL/GenBank/DDBJ whole genome shotgun (WGS) entry which is preliminary data.</text>
</comment>
<organism evidence="3 4">
    <name type="scientific">Mixia osmundae (strain CBS 9802 / IAM 14324 / JCM 22182 / KY 12970)</name>
    <dbReference type="NCBI Taxonomy" id="764103"/>
    <lineage>
        <taxon>Eukaryota</taxon>
        <taxon>Fungi</taxon>
        <taxon>Dikarya</taxon>
        <taxon>Basidiomycota</taxon>
        <taxon>Pucciniomycotina</taxon>
        <taxon>Mixiomycetes</taxon>
        <taxon>Mixiales</taxon>
        <taxon>Mixiaceae</taxon>
        <taxon>Mixia</taxon>
    </lineage>
</organism>
<dbReference type="PROSITE" id="PS50181">
    <property type="entry name" value="FBOX"/>
    <property type="match status" value="1"/>
</dbReference>
<dbReference type="SUPFAM" id="SSF81383">
    <property type="entry name" value="F-box domain"/>
    <property type="match status" value="1"/>
</dbReference>